<feature type="domain" description="FP protein C-terminal" evidence="1">
    <location>
        <begin position="42"/>
        <end position="93"/>
    </location>
</feature>
<evidence type="ECO:0000259" key="1">
    <source>
        <dbReference type="Pfam" id="PF25298"/>
    </source>
</evidence>
<name>A0A5E4QI27_9NEOP</name>
<proteinExistence type="predicted"/>
<protein>
    <recommendedName>
        <fullName evidence="1">FP protein C-terminal domain-containing protein</fullName>
    </recommendedName>
</protein>
<gene>
    <name evidence="2" type="ORF">LSINAPIS_LOCUS8530</name>
</gene>
<reference evidence="2 3" key="1">
    <citation type="submission" date="2017-07" db="EMBL/GenBank/DDBJ databases">
        <authorList>
            <person name="Talla V."/>
            <person name="Backstrom N."/>
        </authorList>
    </citation>
    <scope>NUCLEOTIDE SEQUENCE [LARGE SCALE GENOMIC DNA]</scope>
</reference>
<dbReference type="AlphaFoldDB" id="A0A5E4QI27"/>
<dbReference type="Pfam" id="PF25298">
    <property type="entry name" value="Baculo_FP_2nd"/>
    <property type="match status" value="1"/>
</dbReference>
<keyword evidence="3" id="KW-1185">Reference proteome</keyword>
<accession>A0A5E4QI27</accession>
<dbReference type="Proteomes" id="UP000324832">
    <property type="component" value="Unassembled WGS sequence"/>
</dbReference>
<dbReference type="InterPro" id="IPR057251">
    <property type="entry name" value="FP_C"/>
</dbReference>
<sequence length="95" mass="10998">MRDTLLAACLNYNKSNPENKLNTVDLGIGGNKQQIYVVEHLSPNNRNLQAQARKFKRDHLYKYLWVRNGRVLLRKDDATPAIWVKNSETLSTLED</sequence>
<evidence type="ECO:0000313" key="2">
    <source>
        <dbReference type="EMBL" id="VVC97192.1"/>
    </source>
</evidence>
<dbReference type="EMBL" id="FZQP02003057">
    <property type="protein sequence ID" value="VVC97192.1"/>
    <property type="molecule type" value="Genomic_DNA"/>
</dbReference>
<evidence type="ECO:0000313" key="3">
    <source>
        <dbReference type="Proteomes" id="UP000324832"/>
    </source>
</evidence>
<organism evidence="2 3">
    <name type="scientific">Leptidea sinapis</name>
    <dbReference type="NCBI Taxonomy" id="189913"/>
    <lineage>
        <taxon>Eukaryota</taxon>
        <taxon>Metazoa</taxon>
        <taxon>Ecdysozoa</taxon>
        <taxon>Arthropoda</taxon>
        <taxon>Hexapoda</taxon>
        <taxon>Insecta</taxon>
        <taxon>Pterygota</taxon>
        <taxon>Neoptera</taxon>
        <taxon>Endopterygota</taxon>
        <taxon>Lepidoptera</taxon>
        <taxon>Glossata</taxon>
        <taxon>Ditrysia</taxon>
        <taxon>Papilionoidea</taxon>
        <taxon>Pieridae</taxon>
        <taxon>Dismorphiinae</taxon>
        <taxon>Leptidea</taxon>
    </lineage>
</organism>